<dbReference type="RefSeq" id="XP_013403314.1">
    <property type="nucleotide sequence ID" value="XM_013547860.2"/>
</dbReference>
<comment type="caution">
    <text evidence="5">Lacks conserved residue(s) required for the propagation of feature annotation.</text>
</comment>
<dbReference type="PANTHER" id="PTHR10981">
    <property type="entry name" value="BATTENIN"/>
    <property type="match status" value="1"/>
</dbReference>
<keyword evidence="5" id="KW-0458">Lysosome</keyword>
<dbReference type="OrthoDB" id="5965864at2759"/>
<reference evidence="7" key="1">
    <citation type="submission" date="2025-08" db="UniProtKB">
        <authorList>
            <consortium name="RefSeq"/>
        </authorList>
    </citation>
    <scope>IDENTIFICATION</scope>
    <source>
        <tissue evidence="7">Gonads</tissue>
    </source>
</reference>
<evidence type="ECO:0000256" key="2">
    <source>
        <dbReference type="ARBA" id="ARBA00022692"/>
    </source>
</evidence>
<organism evidence="6 7">
    <name type="scientific">Lingula anatina</name>
    <name type="common">Brachiopod</name>
    <name type="synonym">Lingula unguis</name>
    <dbReference type="NCBI Taxonomy" id="7574"/>
    <lineage>
        <taxon>Eukaryota</taxon>
        <taxon>Metazoa</taxon>
        <taxon>Spiralia</taxon>
        <taxon>Lophotrochozoa</taxon>
        <taxon>Brachiopoda</taxon>
        <taxon>Linguliformea</taxon>
        <taxon>Lingulata</taxon>
        <taxon>Lingulida</taxon>
        <taxon>Linguloidea</taxon>
        <taxon>Lingulidae</taxon>
        <taxon>Lingula</taxon>
    </lineage>
</organism>
<comment type="similarity">
    <text evidence="5">Belongs to the battenin family.</text>
</comment>
<dbReference type="AlphaFoldDB" id="A0A1S3J0H9"/>
<dbReference type="PRINTS" id="PR01315">
    <property type="entry name" value="BATTENIN"/>
</dbReference>
<feature type="transmembrane region" description="Helical" evidence="5">
    <location>
        <begin position="45"/>
        <end position="65"/>
    </location>
</feature>
<dbReference type="InterPro" id="IPR003492">
    <property type="entry name" value="Battenin_disease_Cln3"/>
</dbReference>
<evidence type="ECO:0000256" key="3">
    <source>
        <dbReference type="ARBA" id="ARBA00022989"/>
    </source>
</evidence>
<sequence length="321" mass="36588">MPVVLIYWVTQYNIGVISRYAFLLTMPVVLIYCLAQYNIGVISRYAFLLTMPVVLIYWVSFFFIVKAPHKHRAERIQRIEKSSVPYKPLIASGSENNIQYPTLLKPDEEADFHYRSSSEHPEDDTTGDGAGHSVTGHQYITSVPVLLPPETRPQRYWRCFKLVIWHSINLSLVYLFEYVARACASKVEAKSAYNVGCPEFYAALQFCYQAGVFASRSSVQIIQIRRVEVLTLLQLVNMVVWLLDVHFKVIPEYLLPAYMIYVGLLGGASYVNIFYLLLHDGKYPDEDREICINIAGLFVTLGITSATGLETALFETILKED</sequence>
<feature type="transmembrane region" description="Helical" evidence="5">
    <location>
        <begin position="20"/>
        <end position="39"/>
    </location>
</feature>
<keyword evidence="6" id="KW-1185">Reference proteome</keyword>
<dbReference type="GO" id="GO:0012505">
    <property type="term" value="C:endomembrane system"/>
    <property type="evidence" value="ECO:0007669"/>
    <property type="project" value="UniProtKB-SubCell"/>
</dbReference>
<evidence type="ECO:0000256" key="1">
    <source>
        <dbReference type="ARBA" id="ARBA00004127"/>
    </source>
</evidence>
<comment type="subcellular location">
    <subcellularLocation>
        <location evidence="1">Endomembrane system</location>
        <topology evidence="1">Multi-pass membrane protein</topology>
    </subcellularLocation>
    <subcellularLocation>
        <location evidence="5">Lysosome membrane</location>
        <topology evidence="5">Multi-pass membrane protein</topology>
    </subcellularLocation>
</comment>
<evidence type="ECO:0000256" key="4">
    <source>
        <dbReference type="ARBA" id="ARBA00023136"/>
    </source>
</evidence>
<proteinExistence type="inferred from homology"/>
<dbReference type="KEGG" id="lak:106168699"/>
<accession>A0A1S3J0H9</accession>
<keyword evidence="2 5" id="KW-0812">Transmembrane</keyword>
<evidence type="ECO:0000313" key="7">
    <source>
        <dbReference type="RefSeq" id="XP_013403314.1"/>
    </source>
</evidence>
<gene>
    <name evidence="7" type="primary">LOC106168699</name>
</gene>
<feature type="transmembrane region" description="Helical" evidence="5">
    <location>
        <begin position="255"/>
        <end position="278"/>
    </location>
</feature>
<dbReference type="GO" id="GO:0005765">
    <property type="term" value="C:lysosomal membrane"/>
    <property type="evidence" value="ECO:0007669"/>
    <property type="project" value="UniProtKB-SubCell"/>
</dbReference>
<dbReference type="Proteomes" id="UP000085678">
    <property type="component" value="Unplaced"/>
</dbReference>
<evidence type="ECO:0000256" key="5">
    <source>
        <dbReference type="RuleBase" id="RU361113"/>
    </source>
</evidence>
<dbReference type="InParanoid" id="A0A1S3J0H9"/>
<feature type="transmembrane region" description="Helical" evidence="5">
    <location>
        <begin position="290"/>
        <end position="309"/>
    </location>
</feature>
<evidence type="ECO:0000313" key="6">
    <source>
        <dbReference type="Proteomes" id="UP000085678"/>
    </source>
</evidence>
<dbReference type="GeneID" id="106168699"/>
<keyword evidence="3 5" id="KW-1133">Transmembrane helix</keyword>
<name>A0A1S3J0H9_LINAN</name>
<dbReference type="PANTHER" id="PTHR10981:SF7">
    <property type="entry name" value="BATTENIN"/>
    <property type="match status" value="1"/>
</dbReference>
<protein>
    <recommendedName>
        <fullName evidence="5">Battenin</fullName>
    </recommendedName>
</protein>
<dbReference type="Pfam" id="PF02487">
    <property type="entry name" value="CLN3"/>
    <property type="match status" value="1"/>
</dbReference>
<keyword evidence="4 5" id="KW-0472">Membrane</keyword>